<feature type="non-terminal residue" evidence="8">
    <location>
        <position position="1"/>
    </location>
</feature>
<comment type="subcellular location">
    <subcellularLocation>
        <location evidence="1">Cytoplasm</location>
    </subcellularLocation>
</comment>
<comment type="similarity">
    <text evidence="2">Belongs to the PhoH family.</text>
</comment>
<dbReference type="Gene3D" id="3.40.50.300">
    <property type="entry name" value="P-loop containing nucleotide triphosphate hydrolases"/>
    <property type="match status" value="1"/>
</dbReference>
<protein>
    <recommendedName>
        <fullName evidence="6">PhoH-like protein</fullName>
    </recommendedName>
</protein>
<gene>
    <name evidence="8" type="ORF">LCGC14_1795230</name>
</gene>
<dbReference type="GO" id="GO:0005829">
    <property type="term" value="C:cytosol"/>
    <property type="evidence" value="ECO:0007669"/>
    <property type="project" value="TreeGrafter"/>
</dbReference>
<evidence type="ECO:0000256" key="6">
    <source>
        <dbReference type="ARBA" id="ARBA00039970"/>
    </source>
</evidence>
<keyword evidence="4" id="KW-0547">Nucleotide-binding</keyword>
<dbReference type="PANTHER" id="PTHR30473">
    <property type="entry name" value="PROTEIN PHOH"/>
    <property type="match status" value="1"/>
</dbReference>
<reference evidence="8" key="1">
    <citation type="journal article" date="2015" name="Nature">
        <title>Complex archaea that bridge the gap between prokaryotes and eukaryotes.</title>
        <authorList>
            <person name="Spang A."/>
            <person name="Saw J.H."/>
            <person name="Jorgensen S.L."/>
            <person name="Zaremba-Niedzwiedzka K."/>
            <person name="Martijn J."/>
            <person name="Lind A.E."/>
            <person name="van Eijk R."/>
            <person name="Schleper C."/>
            <person name="Guy L."/>
            <person name="Ettema T.J."/>
        </authorList>
    </citation>
    <scope>NUCLEOTIDE SEQUENCE</scope>
</reference>
<evidence type="ECO:0000256" key="4">
    <source>
        <dbReference type="ARBA" id="ARBA00022741"/>
    </source>
</evidence>
<dbReference type="PANTHER" id="PTHR30473:SF1">
    <property type="entry name" value="PHOH-LIKE PROTEIN"/>
    <property type="match status" value="1"/>
</dbReference>
<dbReference type="EMBL" id="LAZR01017216">
    <property type="protein sequence ID" value="KKM01359.1"/>
    <property type="molecule type" value="Genomic_DNA"/>
</dbReference>
<dbReference type="InterPro" id="IPR051451">
    <property type="entry name" value="PhoH2-like"/>
</dbReference>
<accession>A0A0F9GR87</accession>
<feature type="domain" description="PhoH-like protein" evidence="7">
    <location>
        <begin position="1"/>
        <end position="57"/>
    </location>
</feature>
<dbReference type="InterPro" id="IPR027417">
    <property type="entry name" value="P-loop_NTPase"/>
</dbReference>
<dbReference type="GO" id="GO:0005524">
    <property type="term" value="F:ATP binding"/>
    <property type="evidence" value="ECO:0007669"/>
    <property type="project" value="UniProtKB-KW"/>
</dbReference>
<evidence type="ECO:0000256" key="2">
    <source>
        <dbReference type="ARBA" id="ARBA00010393"/>
    </source>
</evidence>
<dbReference type="InterPro" id="IPR003714">
    <property type="entry name" value="PhoH"/>
</dbReference>
<name>A0A0F9GR87_9ZZZZ</name>
<organism evidence="8">
    <name type="scientific">marine sediment metagenome</name>
    <dbReference type="NCBI Taxonomy" id="412755"/>
    <lineage>
        <taxon>unclassified sequences</taxon>
        <taxon>metagenomes</taxon>
        <taxon>ecological metagenomes</taxon>
    </lineage>
</organism>
<dbReference type="Pfam" id="PF02562">
    <property type="entry name" value="PhoH"/>
    <property type="match status" value="1"/>
</dbReference>
<proteinExistence type="inferred from homology"/>
<keyword evidence="3" id="KW-0963">Cytoplasm</keyword>
<evidence type="ECO:0000256" key="5">
    <source>
        <dbReference type="ARBA" id="ARBA00022840"/>
    </source>
</evidence>
<evidence type="ECO:0000256" key="3">
    <source>
        <dbReference type="ARBA" id="ARBA00022490"/>
    </source>
</evidence>
<evidence type="ECO:0000256" key="1">
    <source>
        <dbReference type="ARBA" id="ARBA00004496"/>
    </source>
</evidence>
<evidence type="ECO:0000313" key="8">
    <source>
        <dbReference type="EMBL" id="KKM01359.1"/>
    </source>
</evidence>
<keyword evidence="5" id="KW-0067">ATP-binding</keyword>
<evidence type="ECO:0000259" key="7">
    <source>
        <dbReference type="Pfam" id="PF02562"/>
    </source>
</evidence>
<comment type="caution">
    <text evidence="8">The sequence shown here is derived from an EMBL/GenBank/DDBJ whole genome shotgun (WGS) entry which is preliminary data.</text>
</comment>
<sequence length="72" mass="8155">KMIITGDDSQSDLPDGDVSGLVDAQRRLRGIKGLIFVRLDRHDIVRHHLVQNVVEAYADNRPDRPEDRPAPE</sequence>
<dbReference type="AlphaFoldDB" id="A0A0F9GR87"/>